<reference evidence="3 4" key="1">
    <citation type="submission" date="2020-10" db="EMBL/GenBank/DDBJ databases">
        <title>The Coptis chinensis genome and diversification of protoberbering-type alkaloids.</title>
        <authorList>
            <person name="Wang B."/>
            <person name="Shu S."/>
            <person name="Song C."/>
            <person name="Liu Y."/>
        </authorList>
    </citation>
    <scope>NUCLEOTIDE SEQUENCE [LARGE SCALE GENOMIC DNA]</scope>
    <source>
        <strain evidence="3">HL-2020</strain>
        <tissue evidence="3">Leaf</tissue>
    </source>
</reference>
<evidence type="ECO:0000256" key="2">
    <source>
        <dbReference type="PROSITE-ProRule" id="PRU00708"/>
    </source>
</evidence>
<sequence length="545" mass="61618">MLRSLDGNVEIARKFFKFVDESENERLSSKCYNVMLGILGGRKDCVNEFWGLLEVMKNKKGYGISRRTYEKVVKSFEKDGLVNDLDRLKELYKRPDDISMKSVASGIANVLREREWEDLPDDVKERILGMNCVWSNELVKMVVEKLDGFPRKMILFIWWLQGSLSFKPDKFLYDGLLRVLASSHNVRQIHPIDSFWRIVEEMQGFGYEMEMNTYFFVMGLFCKRRLIEDAVELYEYKMGSADKPPVQDGIFLLRKAVMWSKELNMQLFSRVVETFTNGGNSLTTSILDMVVKSLISVNRLKECGTILKAMEKGGFVPTSEVYNKIIFHLGSVDRGEAVLMISEMKASGNCPDSKTWTSLIHGQCLAGNAKSASYSFRTMVEEVGVTDAGHAFEEVLKGFCRKRKATNAYNFLSEVVGQHQLRPRHLAYKMLIQSLLVQGGFNEALSLLGLMKGHGFPPFLEPFIDHISKSGTGDDAISFLEAVTDRKFPSTTVVVLMIEAFLKAGRHSEAQNCFSKSPSYIRNHADVLNLFVAHKPVGASPAVVA</sequence>
<dbReference type="InterPro" id="IPR044578">
    <property type="entry name" value="BIR6-like"/>
</dbReference>
<comment type="caution">
    <text evidence="3">The sequence shown here is derived from an EMBL/GenBank/DDBJ whole genome shotgun (WGS) entry which is preliminary data.</text>
</comment>
<evidence type="ECO:0000256" key="1">
    <source>
        <dbReference type="ARBA" id="ARBA00022737"/>
    </source>
</evidence>
<dbReference type="InterPro" id="IPR011990">
    <property type="entry name" value="TPR-like_helical_dom_sf"/>
</dbReference>
<proteinExistence type="predicted"/>
<dbReference type="Pfam" id="PF01535">
    <property type="entry name" value="PPR"/>
    <property type="match status" value="2"/>
</dbReference>
<dbReference type="AlphaFoldDB" id="A0A835LN67"/>
<dbReference type="PANTHER" id="PTHR47003:SF3">
    <property type="entry name" value="SMALL RIBOSOMAL SUBUNIT PROTEIN MS81 (RPPR8)"/>
    <property type="match status" value="1"/>
</dbReference>
<evidence type="ECO:0000313" key="3">
    <source>
        <dbReference type="EMBL" id="KAF9601793.1"/>
    </source>
</evidence>
<dbReference type="Proteomes" id="UP000631114">
    <property type="component" value="Unassembled WGS sequence"/>
</dbReference>
<evidence type="ECO:0008006" key="5">
    <source>
        <dbReference type="Google" id="ProtNLM"/>
    </source>
</evidence>
<dbReference type="GO" id="GO:0008380">
    <property type="term" value="P:RNA splicing"/>
    <property type="evidence" value="ECO:0007669"/>
    <property type="project" value="InterPro"/>
</dbReference>
<name>A0A835LN67_9MAGN</name>
<dbReference type="InterPro" id="IPR002885">
    <property type="entry name" value="PPR_rpt"/>
</dbReference>
<evidence type="ECO:0000313" key="4">
    <source>
        <dbReference type="Proteomes" id="UP000631114"/>
    </source>
</evidence>
<dbReference type="Gene3D" id="1.25.40.10">
    <property type="entry name" value="Tetratricopeptide repeat domain"/>
    <property type="match status" value="3"/>
</dbReference>
<organism evidence="3 4">
    <name type="scientific">Coptis chinensis</name>
    <dbReference type="NCBI Taxonomy" id="261450"/>
    <lineage>
        <taxon>Eukaryota</taxon>
        <taxon>Viridiplantae</taxon>
        <taxon>Streptophyta</taxon>
        <taxon>Embryophyta</taxon>
        <taxon>Tracheophyta</taxon>
        <taxon>Spermatophyta</taxon>
        <taxon>Magnoliopsida</taxon>
        <taxon>Ranunculales</taxon>
        <taxon>Ranunculaceae</taxon>
        <taxon>Coptidoideae</taxon>
        <taxon>Coptis</taxon>
    </lineage>
</organism>
<accession>A0A835LN67</accession>
<protein>
    <recommendedName>
        <fullName evidence="5">Pentatricopeptide repeat-containing protein</fullName>
    </recommendedName>
</protein>
<dbReference type="OrthoDB" id="777957at2759"/>
<dbReference type="PANTHER" id="PTHR47003">
    <property type="entry name" value="OS01G0970900 PROTEIN"/>
    <property type="match status" value="1"/>
</dbReference>
<dbReference type="EMBL" id="JADFTS010000006">
    <property type="protein sequence ID" value="KAF9601793.1"/>
    <property type="molecule type" value="Genomic_DNA"/>
</dbReference>
<dbReference type="PROSITE" id="PS51375">
    <property type="entry name" value="PPR"/>
    <property type="match status" value="1"/>
</dbReference>
<gene>
    <name evidence="3" type="ORF">IFM89_023324</name>
</gene>
<keyword evidence="1" id="KW-0677">Repeat</keyword>
<feature type="repeat" description="PPR" evidence="2">
    <location>
        <begin position="424"/>
        <end position="458"/>
    </location>
</feature>
<keyword evidence="4" id="KW-1185">Reference proteome</keyword>